<evidence type="ECO:0000259" key="2">
    <source>
        <dbReference type="PROSITE" id="PS50937"/>
    </source>
</evidence>
<dbReference type="InterPro" id="IPR011256">
    <property type="entry name" value="Reg_factor_effector_dom_sf"/>
</dbReference>
<dbReference type="CDD" id="cd01107">
    <property type="entry name" value="HTH_BmrR"/>
    <property type="match status" value="1"/>
</dbReference>
<keyword evidence="1" id="KW-0238">DNA-binding</keyword>
<dbReference type="SMART" id="SM00871">
    <property type="entry name" value="AraC_E_bind"/>
    <property type="match status" value="1"/>
</dbReference>
<dbReference type="SMART" id="SM00422">
    <property type="entry name" value="HTH_MERR"/>
    <property type="match status" value="1"/>
</dbReference>
<name>A0ABQ1P5L8_9ENTE</name>
<dbReference type="Pfam" id="PF13411">
    <property type="entry name" value="MerR_1"/>
    <property type="match status" value="1"/>
</dbReference>
<evidence type="ECO:0000313" key="3">
    <source>
        <dbReference type="EMBL" id="GGC91069.1"/>
    </source>
</evidence>
<gene>
    <name evidence="3" type="ORF">GCM10011573_20840</name>
</gene>
<dbReference type="RefSeq" id="WP_088270314.1">
    <property type="nucleotide sequence ID" value="NZ_BMKI01000004.1"/>
</dbReference>
<dbReference type="PROSITE" id="PS00552">
    <property type="entry name" value="HTH_MERR_1"/>
    <property type="match status" value="1"/>
</dbReference>
<dbReference type="SUPFAM" id="SSF55136">
    <property type="entry name" value="Probable bacterial effector-binding domain"/>
    <property type="match status" value="1"/>
</dbReference>
<evidence type="ECO:0000256" key="1">
    <source>
        <dbReference type="ARBA" id="ARBA00023125"/>
    </source>
</evidence>
<dbReference type="EMBL" id="BMKI01000004">
    <property type="protein sequence ID" value="GGC91069.1"/>
    <property type="molecule type" value="Genomic_DNA"/>
</dbReference>
<comment type="caution">
    <text evidence="3">The sequence shown here is derived from an EMBL/GenBank/DDBJ whole genome shotgun (WGS) entry which is preliminary data.</text>
</comment>
<dbReference type="InterPro" id="IPR010499">
    <property type="entry name" value="AraC_E-bd"/>
</dbReference>
<evidence type="ECO:0000313" key="4">
    <source>
        <dbReference type="Proteomes" id="UP000630615"/>
    </source>
</evidence>
<dbReference type="InterPro" id="IPR009061">
    <property type="entry name" value="DNA-bd_dom_put_sf"/>
</dbReference>
<dbReference type="Gene3D" id="1.10.1660.10">
    <property type="match status" value="1"/>
</dbReference>
<dbReference type="PANTHER" id="PTHR30204:SF97">
    <property type="entry name" value="MERR FAMILY REGULATORY PROTEIN"/>
    <property type="match status" value="1"/>
</dbReference>
<proteinExistence type="predicted"/>
<dbReference type="SUPFAM" id="SSF46955">
    <property type="entry name" value="Putative DNA-binding domain"/>
    <property type="match status" value="1"/>
</dbReference>
<protein>
    <submittedName>
        <fullName evidence="3">MerR family transcriptional regulator</fullName>
    </submittedName>
</protein>
<accession>A0ABQ1P5L8</accession>
<dbReference type="PROSITE" id="PS50937">
    <property type="entry name" value="HTH_MERR_2"/>
    <property type="match status" value="1"/>
</dbReference>
<dbReference type="PANTHER" id="PTHR30204">
    <property type="entry name" value="REDOX-CYCLING DRUG-SENSING TRANSCRIPTIONAL ACTIVATOR SOXR"/>
    <property type="match status" value="1"/>
</dbReference>
<feature type="domain" description="HTH merR-type" evidence="2">
    <location>
        <begin position="1"/>
        <end position="71"/>
    </location>
</feature>
<dbReference type="Proteomes" id="UP000630615">
    <property type="component" value="Unassembled WGS sequence"/>
</dbReference>
<dbReference type="Gene3D" id="3.20.80.10">
    <property type="entry name" value="Regulatory factor, effector binding domain"/>
    <property type="match status" value="1"/>
</dbReference>
<dbReference type="Pfam" id="PF06445">
    <property type="entry name" value="GyrI-like"/>
    <property type="match status" value="1"/>
</dbReference>
<dbReference type="InterPro" id="IPR000551">
    <property type="entry name" value="MerR-type_HTH_dom"/>
</dbReference>
<dbReference type="InterPro" id="IPR047057">
    <property type="entry name" value="MerR_fam"/>
</dbReference>
<dbReference type="InterPro" id="IPR029442">
    <property type="entry name" value="GyrI-like"/>
</dbReference>
<organism evidence="3 4">
    <name type="scientific">Enterococcus wangshanyuanii</name>
    <dbReference type="NCBI Taxonomy" id="2005703"/>
    <lineage>
        <taxon>Bacteria</taxon>
        <taxon>Bacillati</taxon>
        <taxon>Bacillota</taxon>
        <taxon>Bacilli</taxon>
        <taxon>Lactobacillales</taxon>
        <taxon>Enterococcaceae</taxon>
        <taxon>Enterococcus</taxon>
    </lineage>
</organism>
<keyword evidence="4" id="KW-1185">Reference proteome</keyword>
<sequence length="270" mass="31103">MFKISKFSELTNISPRMLRHYDKLDLLKPSIIDEENGYRYYTADQINLANRILSLKNIGIPLKKIPFLLENEVAQNSYLSKQRTILETELAEKRLQLAYLDLLTEKRAASANDAVNLPIETKFMHKKPVLSYRQTVTSYYQENELWEKLFSAIPKEDFAELGPSIAVFHNKENEPIDIEVMIGLSEKAAARYPNVTSFEPNLVASIVTNGAYSTMPTIHDDMATWLTLNEYVLADPIFNIYHSSPATEEREELFITEVCYPIKKVIHYSK</sequence>
<reference evidence="4" key="1">
    <citation type="journal article" date="2019" name="Int. J. Syst. Evol. Microbiol.">
        <title>The Global Catalogue of Microorganisms (GCM) 10K type strain sequencing project: providing services to taxonomists for standard genome sequencing and annotation.</title>
        <authorList>
            <consortium name="The Broad Institute Genomics Platform"/>
            <consortium name="The Broad Institute Genome Sequencing Center for Infectious Disease"/>
            <person name="Wu L."/>
            <person name="Ma J."/>
        </authorList>
    </citation>
    <scope>NUCLEOTIDE SEQUENCE [LARGE SCALE GENOMIC DNA]</scope>
    <source>
        <strain evidence="4">CGMCC 1.15942</strain>
    </source>
</reference>